<evidence type="ECO:0000259" key="7">
    <source>
        <dbReference type="PROSITE" id="PS51902"/>
    </source>
</evidence>
<proteinExistence type="inferred from homology"/>
<dbReference type="GO" id="GO:0008270">
    <property type="term" value="F:zinc ion binding"/>
    <property type="evidence" value="ECO:0007669"/>
    <property type="project" value="UniProtKB-UniRule"/>
</dbReference>
<dbReference type="OrthoDB" id="9804062at2"/>
<sequence>MTEHKCSFCGEKETEANVLVGDENGNVFVCESCWEKIGMMLDHPEIEKRAEKEQKKTQQPDWNRLNPEKIKQYLDRHIIGQERAKKILSVAVYNHYKMLHYKAEHKDETEKVTIEKSNILMLGPTGVGKTALIKALANILQVPFAITDATTLTENGYVGADPESCIQRLLQAADGDVGKAETGIVYIDEIDKLACKGENLSITRDVSGEGVQQALLKIIEGTQVDVVESGGRRHPMAETTAVDTSRILFIVGGAFVGIDEVIRNRMKPQTKDTRPLGFCMTRETEDKVKDYSFNEIIDKTMADDLRKYGIIPELLGRLPVIAPLHELETEDLCRILTEPQNALVKQYQAIFRFDGVNLRFSDGALQAVATRAIQNGTGARGLRAIIETVLLDRMYTIKRNAKGREMVITKRDVDKAFAEEEQDQRQTALAG</sequence>
<evidence type="ECO:0000256" key="5">
    <source>
        <dbReference type="ARBA" id="ARBA00023186"/>
    </source>
</evidence>
<dbReference type="InterPro" id="IPR025943">
    <property type="entry name" value="Sigma_54_int_dom_ATP-bd_2"/>
</dbReference>
<organism evidence="8 9">
    <name type="scientific">Succiniclasticum ruminis</name>
    <dbReference type="NCBI Taxonomy" id="40841"/>
    <lineage>
        <taxon>Bacteria</taxon>
        <taxon>Bacillati</taxon>
        <taxon>Bacillota</taxon>
        <taxon>Negativicutes</taxon>
        <taxon>Acidaminococcales</taxon>
        <taxon>Acidaminococcaceae</taxon>
        <taxon>Succiniclasticum</taxon>
    </lineage>
</organism>
<dbReference type="Gene3D" id="3.40.50.300">
    <property type="entry name" value="P-loop containing nucleotide triphosphate hydrolases"/>
    <property type="match status" value="1"/>
</dbReference>
<dbReference type="InterPro" id="IPR027417">
    <property type="entry name" value="P-loop_NTPase"/>
</dbReference>
<keyword evidence="8" id="KW-0645">Protease</keyword>
<feature type="binding site" evidence="6">
    <location>
        <position position="30"/>
    </location>
    <ligand>
        <name>Zn(2+)</name>
        <dbReference type="ChEBI" id="CHEBI:29105"/>
    </ligand>
</feature>
<evidence type="ECO:0000256" key="3">
    <source>
        <dbReference type="ARBA" id="ARBA00022833"/>
    </source>
</evidence>
<protein>
    <submittedName>
        <fullName evidence="8">ATP-dependent Clp protease ATP-binding subunit ClpX</fullName>
    </submittedName>
</protein>
<dbReference type="PANTHER" id="PTHR48102">
    <property type="entry name" value="ATP-DEPENDENT CLP PROTEASE ATP-BINDING SUBUNIT CLPX-LIKE, MITOCHONDRIAL-RELATED"/>
    <property type="match status" value="1"/>
</dbReference>
<dbReference type="GO" id="GO:0008233">
    <property type="term" value="F:peptidase activity"/>
    <property type="evidence" value="ECO:0007669"/>
    <property type="project" value="UniProtKB-KW"/>
</dbReference>
<gene>
    <name evidence="8" type="ORF">SAMN04487864_101154</name>
</gene>
<dbReference type="AlphaFoldDB" id="A0A1G6HPW5"/>
<feature type="domain" description="ClpX-type ZB" evidence="7">
    <location>
        <begin position="1"/>
        <end position="49"/>
    </location>
</feature>
<dbReference type="Gene3D" id="1.10.8.60">
    <property type="match status" value="1"/>
</dbReference>
<accession>A0A1G6HPW5</accession>
<dbReference type="NCBIfam" id="TIGR00382">
    <property type="entry name" value="clpX"/>
    <property type="match status" value="1"/>
</dbReference>
<dbReference type="SMART" id="SM01086">
    <property type="entry name" value="ClpB_D2-small"/>
    <property type="match status" value="1"/>
</dbReference>
<dbReference type="PROSITE" id="PS00676">
    <property type="entry name" value="SIGMA54_INTERACT_2"/>
    <property type="match status" value="1"/>
</dbReference>
<evidence type="ECO:0000256" key="6">
    <source>
        <dbReference type="PROSITE-ProRule" id="PRU01250"/>
    </source>
</evidence>
<dbReference type="NCBIfam" id="NF003745">
    <property type="entry name" value="PRK05342.1"/>
    <property type="match status" value="1"/>
</dbReference>
<dbReference type="SMART" id="SM00994">
    <property type="entry name" value="zf-C4_ClpX"/>
    <property type="match status" value="1"/>
</dbReference>
<dbReference type="InterPro" id="IPR010603">
    <property type="entry name" value="Znf_CppX_C4"/>
</dbReference>
<comment type="similarity">
    <text evidence="6">Belongs to the ClpX chaperone family.</text>
</comment>
<dbReference type="GO" id="GO:0016887">
    <property type="term" value="F:ATP hydrolysis activity"/>
    <property type="evidence" value="ECO:0007669"/>
    <property type="project" value="InterPro"/>
</dbReference>
<dbReference type="InterPro" id="IPR050052">
    <property type="entry name" value="ATP-dep_Clp_protease_ClpX"/>
</dbReference>
<dbReference type="FunFam" id="1.10.8.60:FF:000002">
    <property type="entry name" value="ATP-dependent Clp protease ATP-binding subunit ClpX"/>
    <property type="match status" value="1"/>
</dbReference>
<feature type="binding site" evidence="6">
    <location>
        <position position="6"/>
    </location>
    <ligand>
        <name>Zn(2+)</name>
        <dbReference type="ChEBI" id="CHEBI:29105"/>
    </ligand>
</feature>
<dbReference type="CDD" id="cd19497">
    <property type="entry name" value="RecA-like_ClpX"/>
    <property type="match status" value="1"/>
</dbReference>
<dbReference type="InterPro" id="IPR019489">
    <property type="entry name" value="Clp_ATPase_C"/>
</dbReference>
<keyword evidence="9" id="KW-1185">Reference proteome</keyword>
<dbReference type="EMBL" id="FMYW01000001">
    <property type="protein sequence ID" value="SDB96280.1"/>
    <property type="molecule type" value="Genomic_DNA"/>
</dbReference>
<dbReference type="GO" id="GO:0140662">
    <property type="term" value="F:ATP-dependent protein folding chaperone"/>
    <property type="evidence" value="ECO:0007669"/>
    <property type="project" value="InterPro"/>
</dbReference>
<dbReference type="InterPro" id="IPR003593">
    <property type="entry name" value="AAA+_ATPase"/>
</dbReference>
<evidence type="ECO:0000256" key="4">
    <source>
        <dbReference type="ARBA" id="ARBA00022840"/>
    </source>
</evidence>
<dbReference type="PROSITE" id="PS51902">
    <property type="entry name" value="CLPX_ZB"/>
    <property type="match status" value="1"/>
</dbReference>
<keyword evidence="2" id="KW-0547">Nucleotide-binding</keyword>
<feature type="binding site" evidence="6">
    <location>
        <position position="9"/>
    </location>
    <ligand>
        <name>Zn(2+)</name>
        <dbReference type="ChEBI" id="CHEBI:29105"/>
    </ligand>
</feature>
<name>A0A1G6HPW5_9FIRM</name>
<reference evidence="9" key="1">
    <citation type="submission" date="2016-10" db="EMBL/GenBank/DDBJ databases">
        <authorList>
            <person name="Varghese N."/>
            <person name="Submissions S."/>
        </authorList>
    </citation>
    <scope>NUCLEOTIDE SEQUENCE [LARGE SCALE GENOMIC DNA]</scope>
    <source>
        <strain evidence="9">DSM 11005</strain>
    </source>
</reference>
<dbReference type="Pfam" id="PF10431">
    <property type="entry name" value="ClpB_D2-small"/>
    <property type="match status" value="1"/>
</dbReference>
<keyword evidence="5 6" id="KW-0143">Chaperone</keyword>
<evidence type="ECO:0000256" key="2">
    <source>
        <dbReference type="ARBA" id="ARBA00022741"/>
    </source>
</evidence>
<dbReference type="SMART" id="SM00382">
    <property type="entry name" value="AAA"/>
    <property type="match status" value="1"/>
</dbReference>
<dbReference type="Proteomes" id="UP000198943">
    <property type="component" value="Unassembled WGS sequence"/>
</dbReference>
<dbReference type="SUPFAM" id="SSF52540">
    <property type="entry name" value="P-loop containing nucleoside triphosphate hydrolases"/>
    <property type="match status" value="1"/>
</dbReference>
<dbReference type="GO" id="GO:0051082">
    <property type="term" value="F:unfolded protein binding"/>
    <property type="evidence" value="ECO:0007669"/>
    <property type="project" value="UniProtKB-UniRule"/>
</dbReference>
<dbReference type="GO" id="GO:0046983">
    <property type="term" value="F:protein dimerization activity"/>
    <property type="evidence" value="ECO:0007669"/>
    <property type="project" value="UniProtKB-UniRule"/>
</dbReference>
<dbReference type="RefSeq" id="WP_093728932.1">
    <property type="nucleotide sequence ID" value="NZ_FMYW01000001.1"/>
</dbReference>
<keyword evidence="4 8" id="KW-0067">ATP-binding</keyword>
<dbReference type="Pfam" id="PF07724">
    <property type="entry name" value="AAA_2"/>
    <property type="match status" value="1"/>
</dbReference>
<evidence type="ECO:0000313" key="9">
    <source>
        <dbReference type="Proteomes" id="UP000198943"/>
    </source>
</evidence>
<keyword evidence="1 6" id="KW-0479">Metal-binding</keyword>
<dbReference type="Pfam" id="PF06689">
    <property type="entry name" value="zf-C4_ClpX"/>
    <property type="match status" value="1"/>
</dbReference>
<dbReference type="GO" id="GO:0051603">
    <property type="term" value="P:proteolysis involved in protein catabolic process"/>
    <property type="evidence" value="ECO:0007669"/>
    <property type="project" value="TreeGrafter"/>
</dbReference>
<evidence type="ECO:0000256" key="1">
    <source>
        <dbReference type="ARBA" id="ARBA00022723"/>
    </source>
</evidence>
<evidence type="ECO:0000313" key="8">
    <source>
        <dbReference type="EMBL" id="SDB96280.1"/>
    </source>
</evidence>
<feature type="binding site" evidence="6">
    <location>
        <position position="33"/>
    </location>
    <ligand>
        <name>Zn(2+)</name>
        <dbReference type="ChEBI" id="CHEBI:29105"/>
    </ligand>
</feature>
<dbReference type="InterPro" id="IPR003959">
    <property type="entry name" value="ATPase_AAA_core"/>
</dbReference>
<dbReference type="InterPro" id="IPR059188">
    <property type="entry name" value="Znf_CLPX-like"/>
</dbReference>
<dbReference type="GO" id="GO:0005524">
    <property type="term" value="F:ATP binding"/>
    <property type="evidence" value="ECO:0007669"/>
    <property type="project" value="UniProtKB-KW"/>
</dbReference>
<dbReference type="PANTHER" id="PTHR48102:SF7">
    <property type="entry name" value="ATP-DEPENDENT CLP PROTEASE ATP-BINDING SUBUNIT CLPX-LIKE, MITOCHONDRIAL"/>
    <property type="match status" value="1"/>
</dbReference>
<dbReference type="InterPro" id="IPR004487">
    <property type="entry name" value="Clp_protease_ATP-bd_su_ClpX"/>
</dbReference>
<keyword evidence="3 6" id="KW-0862">Zinc</keyword>
<keyword evidence="8" id="KW-0378">Hydrolase</keyword>